<evidence type="ECO:0000313" key="3">
    <source>
        <dbReference type="Proteomes" id="UP000504610"/>
    </source>
</evidence>
<dbReference type="GO" id="GO:0004523">
    <property type="term" value="F:RNA-DNA hybrid ribonuclease activity"/>
    <property type="evidence" value="ECO:0007669"/>
    <property type="project" value="InterPro"/>
</dbReference>
<dbReference type="Proteomes" id="UP000504610">
    <property type="component" value="Unplaced"/>
</dbReference>
<dbReference type="InterPro" id="IPR044730">
    <property type="entry name" value="RNase_H-like_dom_plant"/>
</dbReference>
<dbReference type="SUPFAM" id="SSF53098">
    <property type="entry name" value="Ribonuclease H-like"/>
    <property type="match status" value="1"/>
</dbReference>
<dbReference type="InterPro" id="IPR002156">
    <property type="entry name" value="RNaseH_domain"/>
</dbReference>
<dbReference type="RefSeq" id="XP_056856670.1">
    <property type="nucleotide sequence ID" value="XM_057000690.1"/>
</dbReference>
<dbReference type="OrthoDB" id="1733298at2759"/>
<reference evidence="4" key="1">
    <citation type="submission" date="2025-08" db="UniProtKB">
        <authorList>
            <consortium name="RefSeq"/>
        </authorList>
    </citation>
    <scope>IDENTIFICATION</scope>
    <source>
        <tissue evidence="4">Leaf</tissue>
    </source>
</reference>
<dbReference type="InterPro" id="IPR052929">
    <property type="entry name" value="RNase_H-like_EbsB-rel"/>
</dbReference>
<dbReference type="PANTHER" id="PTHR47074:SF48">
    <property type="entry name" value="POLYNUCLEOTIDYL TRANSFERASE, RIBONUCLEASE H-LIKE SUPERFAMILY PROTEIN"/>
    <property type="match status" value="1"/>
</dbReference>
<feature type="domain" description="Reverse transcriptase zinc-binding" evidence="2">
    <location>
        <begin position="4"/>
        <end position="60"/>
    </location>
</feature>
<sequence length="325" mass="37835">METSPKVKHFLWRCLNNALPVALNMVHRHIAKQKMCSRCGDEEESVNHLLFKCHYARLVWALANVHIPPAGVWSDSLYANIHWVLNLKKEYPMEEVEESFAPWLMWRLWKNRNDFVFRGNDHDAALTVWKVWEDVFEWISRAEVKEKEVKEPTAPKPEVKWKPPAERYLKCNSDAAWLKEERSGGAGWILRDHRGRLIWAGAKKLAEVRSAIEAEAEAVRWALQTVTGFGYDRVQFETDSLQLMRMINGEEETWPLLEPIIQEIAALMSMREEITVVYYPRSGNKTADRIARETSTFTSFVPKLYSMSPTWLSSCLESDKLVVRT</sequence>
<protein>
    <submittedName>
        <fullName evidence="4">Uncharacterized protein LOC130506077</fullName>
    </submittedName>
</protein>
<dbReference type="InterPro" id="IPR012337">
    <property type="entry name" value="RNaseH-like_sf"/>
</dbReference>
<dbReference type="Pfam" id="PF13456">
    <property type="entry name" value="RVT_3"/>
    <property type="match status" value="1"/>
</dbReference>
<organism evidence="3 4">
    <name type="scientific">Raphanus sativus</name>
    <name type="common">Radish</name>
    <name type="synonym">Raphanus raphanistrum var. sativus</name>
    <dbReference type="NCBI Taxonomy" id="3726"/>
    <lineage>
        <taxon>Eukaryota</taxon>
        <taxon>Viridiplantae</taxon>
        <taxon>Streptophyta</taxon>
        <taxon>Embryophyta</taxon>
        <taxon>Tracheophyta</taxon>
        <taxon>Spermatophyta</taxon>
        <taxon>Magnoliopsida</taxon>
        <taxon>eudicotyledons</taxon>
        <taxon>Gunneridae</taxon>
        <taxon>Pentapetalae</taxon>
        <taxon>rosids</taxon>
        <taxon>malvids</taxon>
        <taxon>Brassicales</taxon>
        <taxon>Brassicaceae</taxon>
        <taxon>Brassiceae</taxon>
        <taxon>Raphanus</taxon>
    </lineage>
</organism>
<dbReference type="GeneID" id="130506077"/>
<dbReference type="AlphaFoldDB" id="A0A9W3CYJ6"/>
<keyword evidence="3" id="KW-1185">Reference proteome</keyword>
<dbReference type="GO" id="GO:0003676">
    <property type="term" value="F:nucleic acid binding"/>
    <property type="evidence" value="ECO:0007669"/>
    <property type="project" value="InterPro"/>
</dbReference>
<feature type="domain" description="RNase H type-1" evidence="1">
    <location>
        <begin position="172"/>
        <end position="293"/>
    </location>
</feature>
<dbReference type="Pfam" id="PF13966">
    <property type="entry name" value="zf-RVT"/>
    <property type="match status" value="1"/>
</dbReference>
<proteinExistence type="predicted"/>
<accession>A0A9W3CYJ6</accession>
<dbReference type="KEGG" id="rsz:130506077"/>
<evidence type="ECO:0000259" key="2">
    <source>
        <dbReference type="Pfam" id="PF13966"/>
    </source>
</evidence>
<name>A0A9W3CYJ6_RAPSA</name>
<dbReference type="Gene3D" id="3.30.420.10">
    <property type="entry name" value="Ribonuclease H-like superfamily/Ribonuclease H"/>
    <property type="match status" value="1"/>
</dbReference>
<dbReference type="CDD" id="cd06222">
    <property type="entry name" value="RNase_H_like"/>
    <property type="match status" value="1"/>
</dbReference>
<dbReference type="InterPro" id="IPR036397">
    <property type="entry name" value="RNaseH_sf"/>
</dbReference>
<dbReference type="PANTHER" id="PTHR47074">
    <property type="entry name" value="BNAC02G40300D PROTEIN"/>
    <property type="match status" value="1"/>
</dbReference>
<dbReference type="InterPro" id="IPR026960">
    <property type="entry name" value="RVT-Znf"/>
</dbReference>
<evidence type="ECO:0000259" key="1">
    <source>
        <dbReference type="Pfam" id="PF13456"/>
    </source>
</evidence>
<evidence type="ECO:0000313" key="4">
    <source>
        <dbReference type="RefSeq" id="XP_056856670.1"/>
    </source>
</evidence>
<gene>
    <name evidence="4" type="primary">LOC130506077</name>
</gene>